<name>A0ABN8RL80_9CNID</name>
<evidence type="ECO:0000256" key="1">
    <source>
        <dbReference type="ARBA" id="ARBA00022723"/>
    </source>
</evidence>
<dbReference type="InterPro" id="IPR014710">
    <property type="entry name" value="RmlC-like_jellyroll"/>
</dbReference>
<dbReference type="Proteomes" id="UP001159405">
    <property type="component" value="Unassembled WGS sequence"/>
</dbReference>
<protein>
    <recommendedName>
        <fullName evidence="6">2-aminoethanethiol dioxygenase</fullName>
    </recommendedName>
</protein>
<dbReference type="InterPro" id="IPR012864">
    <property type="entry name" value="PCO/ADO"/>
</dbReference>
<dbReference type="CDD" id="cd20289">
    <property type="entry name" value="cupin_ADO"/>
    <property type="match status" value="1"/>
</dbReference>
<reference evidence="4 5" key="1">
    <citation type="submission" date="2022-05" db="EMBL/GenBank/DDBJ databases">
        <authorList>
            <consortium name="Genoscope - CEA"/>
            <person name="William W."/>
        </authorList>
    </citation>
    <scope>NUCLEOTIDE SEQUENCE [LARGE SCALE GENOMIC DNA]</scope>
</reference>
<dbReference type="PANTHER" id="PTHR22966">
    <property type="entry name" value="2-AMINOETHANETHIOL DIOXYGENASE"/>
    <property type="match status" value="1"/>
</dbReference>
<dbReference type="InterPro" id="IPR011051">
    <property type="entry name" value="RmlC_Cupin_sf"/>
</dbReference>
<dbReference type="Gene3D" id="2.60.120.10">
    <property type="entry name" value="Jelly Rolls"/>
    <property type="match status" value="1"/>
</dbReference>
<keyword evidence="1" id="KW-0479">Metal-binding</keyword>
<evidence type="ECO:0000313" key="5">
    <source>
        <dbReference type="Proteomes" id="UP001159405"/>
    </source>
</evidence>
<dbReference type="EMBL" id="CALNXK010000258">
    <property type="protein sequence ID" value="CAH3179533.1"/>
    <property type="molecule type" value="Genomic_DNA"/>
</dbReference>
<comment type="caution">
    <text evidence="4">The sequence shown here is derived from an EMBL/GenBank/DDBJ whole genome shotgun (WGS) entry which is preliminary data.</text>
</comment>
<keyword evidence="2" id="KW-0560">Oxidoreductase</keyword>
<proteinExistence type="predicted"/>
<organism evidence="4 5">
    <name type="scientific">Porites lobata</name>
    <dbReference type="NCBI Taxonomy" id="104759"/>
    <lineage>
        <taxon>Eukaryota</taxon>
        <taxon>Metazoa</taxon>
        <taxon>Cnidaria</taxon>
        <taxon>Anthozoa</taxon>
        <taxon>Hexacorallia</taxon>
        <taxon>Scleractinia</taxon>
        <taxon>Fungiina</taxon>
        <taxon>Poritidae</taxon>
        <taxon>Porites</taxon>
    </lineage>
</organism>
<dbReference type="PANTHER" id="PTHR22966:SF61">
    <property type="entry name" value="2-AMINOETHANETHIOL DIOXYGENASE"/>
    <property type="match status" value="1"/>
</dbReference>
<dbReference type="SUPFAM" id="SSF51182">
    <property type="entry name" value="RmlC-like cupins"/>
    <property type="match status" value="1"/>
</dbReference>
<keyword evidence="3" id="KW-0408">Iron</keyword>
<evidence type="ECO:0000256" key="3">
    <source>
        <dbReference type="ARBA" id="ARBA00023004"/>
    </source>
</evidence>
<evidence type="ECO:0008006" key="6">
    <source>
        <dbReference type="Google" id="ProtNLM"/>
    </source>
</evidence>
<dbReference type="Pfam" id="PF07847">
    <property type="entry name" value="PCO_ADO"/>
    <property type="match status" value="1"/>
</dbReference>
<evidence type="ECO:0000313" key="4">
    <source>
        <dbReference type="EMBL" id="CAH3179533.1"/>
    </source>
</evidence>
<sequence>MAPLIQRIGRQALATFVAGDTAAFPSNFERLKTLLDSVTAEDIKLVLPEKSNGSYSRAPATHVSIFECPIFTLAVFILKKGCSIPLHDHPGMFGLCKVVHGQISVESYDIQSETILNGKMEGLSRNPIRSQLKRRLIRCKKTEQTFNEDSGSCVLTPTSGNHHTIHNTSTGPSAFVDILAPPYAQEQGRDCTYFKECDPSAVTQNPGIQLDGTDSWILEIPAPREFYCDTQPYSGPLVNLQVISELSESR</sequence>
<accession>A0ABN8RL80</accession>
<gene>
    <name evidence="4" type="ORF">PLOB_00021947</name>
</gene>
<evidence type="ECO:0000256" key="2">
    <source>
        <dbReference type="ARBA" id="ARBA00023002"/>
    </source>
</evidence>
<keyword evidence="5" id="KW-1185">Reference proteome</keyword>